<accession>M3ESU6</accession>
<feature type="compositionally biased region" description="Basic residues" evidence="1">
    <location>
        <begin position="1"/>
        <end position="16"/>
    </location>
</feature>
<protein>
    <submittedName>
        <fullName evidence="2">Uncharacterized protein</fullName>
    </submittedName>
</protein>
<organism evidence="2 3">
    <name type="scientific">Leptospira weilii serovar Topaz str. LT2116</name>
    <dbReference type="NCBI Taxonomy" id="1088540"/>
    <lineage>
        <taxon>Bacteria</taxon>
        <taxon>Pseudomonadati</taxon>
        <taxon>Spirochaetota</taxon>
        <taxon>Spirochaetia</taxon>
        <taxon>Leptospirales</taxon>
        <taxon>Leptospiraceae</taxon>
        <taxon>Leptospira</taxon>
    </lineage>
</organism>
<evidence type="ECO:0000313" key="2">
    <source>
        <dbReference type="EMBL" id="EMF84093.1"/>
    </source>
</evidence>
<name>M3ESU6_9LEPT</name>
<reference evidence="2 3" key="1">
    <citation type="submission" date="2013-01" db="EMBL/GenBank/DDBJ databases">
        <authorList>
            <person name="Harkins D.M."/>
            <person name="Durkin A.S."/>
            <person name="Brinkac L.M."/>
            <person name="Haft D.H."/>
            <person name="Selengut J.D."/>
            <person name="Sanka R."/>
            <person name="DePew J."/>
            <person name="Purushe J."/>
            <person name="Tulsiani S.M."/>
            <person name="Graham G.C."/>
            <person name="Burns M.-A."/>
            <person name="Dohnt M.F."/>
            <person name="Smythe L.D."/>
            <person name="McKay D.B."/>
            <person name="Craig S.B."/>
            <person name="Vinetz J.M."/>
            <person name="Sutton G.G."/>
            <person name="Nierman W.C."/>
            <person name="Fouts D.E."/>
        </authorList>
    </citation>
    <scope>NUCLEOTIDE SEQUENCE [LARGE SCALE GENOMIC DNA]</scope>
    <source>
        <strain evidence="2 3">LT2116</strain>
    </source>
</reference>
<proteinExistence type="predicted"/>
<evidence type="ECO:0000313" key="3">
    <source>
        <dbReference type="Proteomes" id="UP000011770"/>
    </source>
</evidence>
<sequence>MSRKSRAIRKNHRKNLLQKTQYHDSMNRHGRDRTQNEP</sequence>
<feature type="region of interest" description="Disordered" evidence="1">
    <location>
        <begin position="1"/>
        <end position="38"/>
    </location>
</feature>
<gene>
    <name evidence="2" type="ORF">LEP1GSC188_0471</name>
</gene>
<evidence type="ECO:0000256" key="1">
    <source>
        <dbReference type="SAM" id="MobiDB-lite"/>
    </source>
</evidence>
<comment type="caution">
    <text evidence="2">The sequence shown here is derived from an EMBL/GenBank/DDBJ whole genome shotgun (WGS) entry which is preliminary data.</text>
</comment>
<dbReference type="Proteomes" id="UP000011770">
    <property type="component" value="Unassembled WGS sequence"/>
</dbReference>
<dbReference type="AlphaFoldDB" id="M3ESU6"/>
<feature type="compositionally biased region" description="Basic and acidic residues" evidence="1">
    <location>
        <begin position="21"/>
        <end position="38"/>
    </location>
</feature>
<dbReference type="EMBL" id="AHOR02000008">
    <property type="protein sequence ID" value="EMF84093.1"/>
    <property type="molecule type" value="Genomic_DNA"/>
</dbReference>